<dbReference type="AlphaFoldDB" id="A0AAD9PGN5"/>
<sequence length="99" mass="11303">MLLHILTRMAERTIRYTVAIIEKLISNGSNAAVVTHKVSVICCTFTPFELVQNHSARARCGLSNAKLLVYFTTEPWQNIALQPLIYIDQWLRQTCLVEL</sequence>
<reference evidence="1" key="1">
    <citation type="journal article" date="2023" name="Mol. Biol. Evol.">
        <title>Third-Generation Sequencing Reveals the Adaptive Role of the Epigenome in Three Deep-Sea Polychaetes.</title>
        <authorList>
            <person name="Perez M."/>
            <person name="Aroh O."/>
            <person name="Sun Y."/>
            <person name="Lan Y."/>
            <person name="Juniper S.K."/>
            <person name="Young C.R."/>
            <person name="Angers B."/>
            <person name="Qian P.Y."/>
        </authorList>
    </citation>
    <scope>NUCLEOTIDE SEQUENCE</scope>
    <source>
        <strain evidence="1">R07B-5</strain>
    </source>
</reference>
<dbReference type="Proteomes" id="UP001209878">
    <property type="component" value="Unassembled WGS sequence"/>
</dbReference>
<evidence type="ECO:0000313" key="1">
    <source>
        <dbReference type="EMBL" id="KAK2194226.1"/>
    </source>
</evidence>
<gene>
    <name evidence="1" type="ORF">NP493_1g02015</name>
</gene>
<name>A0AAD9PGN5_RIDPI</name>
<organism evidence="1 2">
    <name type="scientific">Ridgeia piscesae</name>
    <name type="common">Tubeworm</name>
    <dbReference type="NCBI Taxonomy" id="27915"/>
    <lineage>
        <taxon>Eukaryota</taxon>
        <taxon>Metazoa</taxon>
        <taxon>Spiralia</taxon>
        <taxon>Lophotrochozoa</taxon>
        <taxon>Annelida</taxon>
        <taxon>Polychaeta</taxon>
        <taxon>Sedentaria</taxon>
        <taxon>Canalipalpata</taxon>
        <taxon>Sabellida</taxon>
        <taxon>Siboglinidae</taxon>
        <taxon>Ridgeia</taxon>
    </lineage>
</organism>
<proteinExistence type="predicted"/>
<evidence type="ECO:0000313" key="2">
    <source>
        <dbReference type="Proteomes" id="UP001209878"/>
    </source>
</evidence>
<protein>
    <submittedName>
        <fullName evidence="1">Uncharacterized protein</fullName>
    </submittedName>
</protein>
<keyword evidence="2" id="KW-1185">Reference proteome</keyword>
<dbReference type="EMBL" id="JAODUO010000001">
    <property type="protein sequence ID" value="KAK2194226.1"/>
    <property type="molecule type" value="Genomic_DNA"/>
</dbReference>
<comment type="caution">
    <text evidence="1">The sequence shown here is derived from an EMBL/GenBank/DDBJ whole genome shotgun (WGS) entry which is preliminary data.</text>
</comment>
<accession>A0AAD9PGN5</accession>